<dbReference type="InterPro" id="IPR003607">
    <property type="entry name" value="HD/PDEase_dom"/>
</dbReference>
<keyword evidence="4" id="KW-1185">Reference proteome</keyword>
<dbReference type="CDD" id="cd01668">
    <property type="entry name" value="TGS_RSH"/>
    <property type="match status" value="1"/>
</dbReference>
<evidence type="ECO:0000256" key="1">
    <source>
        <dbReference type="RuleBase" id="RU003847"/>
    </source>
</evidence>
<dbReference type="SUPFAM" id="SSF81301">
    <property type="entry name" value="Nucleotidyltransferase"/>
    <property type="match status" value="1"/>
</dbReference>
<dbReference type="CDD" id="cd04876">
    <property type="entry name" value="ACT_RelA-SpoT"/>
    <property type="match status" value="1"/>
</dbReference>
<dbReference type="SMART" id="SM00471">
    <property type="entry name" value="HDc"/>
    <property type="match status" value="1"/>
</dbReference>
<dbReference type="InterPro" id="IPR004095">
    <property type="entry name" value="TGS"/>
</dbReference>
<evidence type="ECO:0000259" key="2">
    <source>
        <dbReference type="PROSITE" id="PS51880"/>
    </source>
</evidence>
<proteinExistence type="inferred from homology"/>
<dbReference type="InterPro" id="IPR012675">
    <property type="entry name" value="Beta-grasp_dom_sf"/>
</dbReference>
<dbReference type="SUPFAM" id="SSF55021">
    <property type="entry name" value="ACT-like"/>
    <property type="match status" value="1"/>
</dbReference>
<dbReference type="Gene3D" id="3.30.460.10">
    <property type="entry name" value="Beta Polymerase, domain 2"/>
    <property type="match status" value="1"/>
</dbReference>
<dbReference type="NCBIfam" id="TIGR00691">
    <property type="entry name" value="spoT_relA"/>
    <property type="match status" value="1"/>
</dbReference>
<evidence type="ECO:0000313" key="3">
    <source>
        <dbReference type="EMBL" id="MBL3656028.1"/>
    </source>
</evidence>
<dbReference type="Pfam" id="PF19296">
    <property type="entry name" value="RelA_AH_RIS"/>
    <property type="match status" value="1"/>
</dbReference>
<dbReference type="Pfam" id="PF13291">
    <property type="entry name" value="ACT_4"/>
    <property type="match status" value="1"/>
</dbReference>
<dbReference type="Gene3D" id="1.10.3210.10">
    <property type="entry name" value="Hypothetical protein af1432"/>
    <property type="match status" value="1"/>
</dbReference>
<dbReference type="InterPro" id="IPR012676">
    <property type="entry name" value="TGS-like"/>
</dbReference>
<dbReference type="AlphaFoldDB" id="A0A937F8P4"/>
<sequence>MIAIDVEEENKEIIRKYRQLLRRAKPILKEGDSKIIRKAFKTSMDAHQGMRRKSGEPYIFHPLAVAKICVDEIGLGTTSIVAALLHDVVEDTEWTTEDIERDFGKKIARIIDGLTKISGVFEHGSSQQAENFRKMLLTLSDDVRVILVKLADRLHNMRTLDSMPVNKQYKIASETIFLYAPLAHRLGLYSIKSEMEDLYLRYTENETYSGIIRKIASTKEVRNRFIKSFIRPLQKELNDHNLDYIIKGRPKSVYSIWNKMKKQNIPFDQVYDLFAIRIIIDTTPENEKAACWLVYSIVTDYYKPNPDRLRDWISTPKANGYESLHTTVMARNGQWVEVQIRTKRMDEIAEKGYAAHWKYKDNSHGASGLDQWINKVRDMLEQNDSSALEFVDNFRGNLFNEEVFIFTPKGDLKTLPHGATALDFAFDIHTEIGARCIGAKVNQKLVPINYELKNGDQVEILTSSKQKPNEGWLRFVVTSKAKTKIKDELKEDKKFIAEEGKEITLRKLKHLKIEASRETFDRLRAYFNANTQFELFFKVGTGEIDFKDLKRFKDFKPSNTIKSHSNNKVSDAKSFEKEIVKVKESDVLLIGEDMDVIDYKLAKCCNPIPGDNVFGFVTVNEGIKIHRTTCPNAPELLANHGHRVVKAKWTSQHASSFLAGLKIIGTDRVGLINDVSSIISDELKVNMRSMSIDTDSGIFSGDIMLYVIDTVHLDLLIHKLEKVEGVVKVSRFDYND</sequence>
<dbReference type="Pfam" id="PF13328">
    <property type="entry name" value="HD_4"/>
    <property type="match status" value="1"/>
</dbReference>
<dbReference type="InterPro" id="IPR045865">
    <property type="entry name" value="ACT-like_dom_sf"/>
</dbReference>
<dbReference type="Pfam" id="PF04607">
    <property type="entry name" value="RelA_SpoT"/>
    <property type="match status" value="1"/>
</dbReference>
<gene>
    <name evidence="3" type="ORF">JL102_07800</name>
</gene>
<dbReference type="RefSeq" id="WP_202243784.1">
    <property type="nucleotide sequence ID" value="NZ_JAESIY010000004.1"/>
</dbReference>
<name>A0A937F8P4_9BACT</name>
<dbReference type="CDD" id="cd05399">
    <property type="entry name" value="NT_Rel-Spo_like"/>
    <property type="match status" value="1"/>
</dbReference>
<dbReference type="GO" id="GO:0015969">
    <property type="term" value="P:guanosine tetraphosphate metabolic process"/>
    <property type="evidence" value="ECO:0007669"/>
    <property type="project" value="InterPro"/>
</dbReference>
<dbReference type="GO" id="GO:0005886">
    <property type="term" value="C:plasma membrane"/>
    <property type="evidence" value="ECO:0007669"/>
    <property type="project" value="TreeGrafter"/>
</dbReference>
<reference evidence="3" key="1">
    <citation type="submission" date="2021-01" db="EMBL/GenBank/DDBJ databases">
        <title>Fulvivirga kasyanovii gen. nov., sp nov., a novel member of the phylum Bacteroidetes isolated from seawater in a mussel farm.</title>
        <authorList>
            <person name="Zhao L.-H."/>
            <person name="Wang Z.-J."/>
        </authorList>
    </citation>
    <scope>NUCLEOTIDE SEQUENCE</scope>
    <source>
        <strain evidence="3">2943</strain>
    </source>
</reference>
<dbReference type="InterPro" id="IPR007685">
    <property type="entry name" value="RelA_SpoT"/>
</dbReference>
<dbReference type="InterPro" id="IPR045600">
    <property type="entry name" value="RelA/SpoT_AH_RIS"/>
</dbReference>
<dbReference type="Gene3D" id="3.10.20.30">
    <property type="match status" value="1"/>
</dbReference>
<dbReference type="SMART" id="SM00954">
    <property type="entry name" value="RelA_SpoT"/>
    <property type="match status" value="1"/>
</dbReference>
<organism evidence="3 4">
    <name type="scientific">Fulvivirga sediminis</name>
    <dbReference type="NCBI Taxonomy" id="2803949"/>
    <lineage>
        <taxon>Bacteria</taxon>
        <taxon>Pseudomonadati</taxon>
        <taxon>Bacteroidota</taxon>
        <taxon>Cytophagia</taxon>
        <taxon>Cytophagales</taxon>
        <taxon>Fulvivirgaceae</taxon>
        <taxon>Fulvivirga</taxon>
    </lineage>
</organism>
<feature type="domain" description="TGS" evidence="2">
    <location>
        <begin position="400"/>
        <end position="462"/>
    </location>
</feature>
<accession>A0A937F8P4</accession>
<dbReference type="InterPro" id="IPR004811">
    <property type="entry name" value="RelA/Spo_fam"/>
</dbReference>
<dbReference type="FunFam" id="3.10.20.30:FF:000002">
    <property type="entry name" value="GTP pyrophosphokinase (RelA/SpoT)"/>
    <property type="match status" value="1"/>
</dbReference>
<comment type="caution">
    <text evidence="3">The sequence shown here is derived from an EMBL/GenBank/DDBJ whole genome shotgun (WGS) entry which is preliminary data.</text>
</comment>
<dbReference type="Proteomes" id="UP000659388">
    <property type="component" value="Unassembled WGS sequence"/>
</dbReference>
<dbReference type="Gene3D" id="3.30.70.260">
    <property type="match status" value="1"/>
</dbReference>
<dbReference type="SUPFAM" id="SSF81271">
    <property type="entry name" value="TGS-like"/>
    <property type="match status" value="1"/>
</dbReference>
<dbReference type="CDD" id="cd00077">
    <property type="entry name" value="HDc"/>
    <property type="match status" value="1"/>
</dbReference>
<dbReference type="Pfam" id="PF02824">
    <property type="entry name" value="TGS"/>
    <property type="match status" value="1"/>
</dbReference>
<dbReference type="FunFam" id="1.10.3210.10:FF:000001">
    <property type="entry name" value="GTP pyrophosphokinase RelA"/>
    <property type="match status" value="1"/>
</dbReference>
<evidence type="ECO:0000313" key="4">
    <source>
        <dbReference type="Proteomes" id="UP000659388"/>
    </source>
</evidence>
<dbReference type="EMBL" id="JAESIY010000004">
    <property type="protein sequence ID" value="MBL3656028.1"/>
    <property type="molecule type" value="Genomic_DNA"/>
</dbReference>
<comment type="function">
    <text evidence="1">In eubacteria ppGpp (guanosine 3'-diphosphate 5'-diphosphate) is a mediator of the stringent response that coordinates a variety of cellular activities in response to changes in nutritional abundance.</text>
</comment>
<dbReference type="InterPro" id="IPR033655">
    <property type="entry name" value="TGS_RelA/SpoT"/>
</dbReference>
<dbReference type="InterPro" id="IPR002912">
    <property type="entry name" value="ACT_dom"/>
</dbReference>
<comment type="similarity">
    <text evidence="1">Belongs to the relA/spoT family.</text>
</comment>
<dbReference type="PROSITE" id="PS51880">
    <property type="entry name" value="TGS"/>
    <property type="match status" value="1"/>
</dbReference>
<dbReference type="SUPFAM" id="SSF109604">
    <property type="entry name" value="HD-domain/PDEase-like"/>
    <property type="match status" value="1"/>
</dbReference>
<dbReference type="PANTHER" id="PTHR21262:SF31">
    <property type="entry name" value="GTP PYROPHOSPHOKINASE"/>
    <property type="match status" value="1"/>
</dbReference>
<dbReference type="PANTHER" id="PTHR21262">
    <property type="entry name" value="GUANOSINE-3',5'-BIS DIPHOSPHATE 3'-PYROPHOSPHOHYDROLASE"/>
    <property type="match status" value="1"/>
</dbReference>
<dbReference type="InterPro" id="IPR043519">
    <property type="entry name" value="NT_sf"/>
</dbReference>
<protein>
    <submittedName>
        <fullName evidence="3">Bifunctional (P)ppGpp synthetase/guanosine-3',5'-bis(Diphosphate) 3'-pyrophosphohydrolase</fullName>
    </submittedName>
</protein>